<sequence length="216" mass="23195">MFQNLSPNCCITHAIQGGGQDELPGPPRLSTADSEPFVEDFIHDGGHDELPGPPRFNSVDLSSEAFIQEGGQEELPGPPLPETAARLATVDSSGDVLSQEGGQEELPGPPRSSRVGLSSEDFIQEGGHDELPGPPRPSTVDSLEITLLDQTRRQGRFLLIGGYSRVLTFPLPRVAVQLMYLQSTPRLVLQQKDISSREALCGGIGGEGEPDKETMK</sequence>
<comment type="caution">
    <text evidence="2">The sequence shown here is derived from an EMBL/GenBank/DDBJ whole genome shotgun (WGS) entry which is preliminary data.</text>
</comment>
<keyword evidence="3" id="KW-1185">Reference proteome</keyword>
<dbReference type="EMBL" id="JAOTPV010000001">
    <property type="protein sequence ID" value="KAJ4489941.1"/>
    <property type="molecule type" value="Genomic_DNA"/>
</dbReference>
<feature type="region of interest" description="Disordered" evidence="1">
    <location>
        <begin position="90"/>
        <end position="117"/>
    </location>
</feature>
<evidence type="ECO:0000256" key="1">
    <source>
        <dbReference type="SAM" id="MobiDB-lite"/>
    </source>
</evidence>
<accession>A0A9W9DYK9</accession>
<dbReference type="AlphaFoldDB" id="A0A9W9DYK9"/>
<protein>
    <submittedName>
        <fullName evidence="2">Uncharacterized protein</fullName>
    </submittedName>
</protein>
<organism evidence="2 3">
    <name type="scientific">Lentinula aciculospora</name>
    <dbReference type="NCBI Taxonomy" id="153920"/>
    <lineage>
        <taxon>Eukaryota</taxon>
        <taxon>Fungi</taxon>
        <taxon>Dikarya</taxon>
        <taxon>Basidiomycota</taxon>
        <taxon>Agaricomycotina</taxon>
        <taxon>Agaricomycetes</taxon>
        <taxon>Agaricomycetidae</taxon>
        <taxon>Agaricales</taxon>
        <taxon>Marasmiineae</taxon>
        <taxon>Omphalotaceae</taxon>
        <taxon>Lentinula</taxon>
    </lineage>
</organism>
<gene>
    <name evidence="2" type="ORF">J3R30DRAFT_3399409</name>
</gene>
<evidence type="ECO:0000313" key="3">
    <source>
        <dbReference type="Proteomes" id="UP001150266"/>
    </source>
</evidence>
<feature type="region of interest" description="Disordered" evidence="1">
    <location>
        <begin position="40"/>
        <end position="59"/>
    </location>
</feature>
<evidence type="ECO:0000313" key="2">
    <source>
        <dbReference type="EMBL" id="KAJ4489941.1"/>
    </source>
</evidence>
<reference evidence="2" key="1">
    <citation type="submission" date="2022-08" db="EMBL/GenBank/DDBJ databases">
        <title>A Global Phylogenomic Analysis of the Shiitake Genus Lentinula.</title>
        <authorList>
            <consortium name="DOE Joint Genome Institute"/>
            <person name="Sierra-Patev S."/>
            <person name="Min B."/>
            <person name="Naranjo-Ortiz M."/>
            <person name="Looney B."/>
            <person name="Konkel Z."/>
            <person name="Slot J.C."/>
            <person name="Sakamoto Y."/>
            <person name="Steenwyk J.L."/>
            <person name="Rokas A."/>
            <person name="Carro J."/>
            <person name="Camarero S."/>
            <person name="Ferreira P."/>
            <person name="Molpeceres G."/>
            <person name="Ruiz-Duenas F.J."/>
            <person name="Serrano A."/>
            <person name="Henrissat B."/>
            <person name="Drula E."/>
            <person name="Hughes K.W."/>
            <person name="Mata J.L."/>
            <person name="Ishikawa N.K."/>
            <person name="Vargas-Isla R."/>
            <person name="Ushijima S."/>
            <person name="Smith C.A."/>
            <person name="Ahrendt S."/>
            <person name="Andreopoulos W."/>
            <person name="He G."/>
            <person name="Labutti K."/>
            <person name="Lipzen A."/>
            <person name="Ng V."/>
            <person name="Riley R."/>
            <person name="Sandor L."/>
            <person name="Barry K."/>
            <person name="Martinez A.T."/>
            <person name="Xiao Y."/>
            <person name="Gibbons J.G."/>
            <person name="Terashima K."/>
            <person name="Grigoriev I.V."/>
            <person name="Hibbett D.S."/>
        </authorList>
    </citation>
    <scope>NUCLEOTIDE SEQUENCE</scope>
    <source>
        <strain evidence="2">JLM2183</strain>
    </source>
</reference>
<dbReference type="Proteomes" id="UP001150266">
    <property type="component" value="Unassembled WGS sequence"/>
</dbReference>
<feature type="compositionally biased region" description="Basic and acidic residues" evidence="1">
    <location>
        <begin position="40"/>
        <end position="50"/>
    </location>
</feature>
<proteinExistence type="predicted"/>
<name>A0A9W9DYK9_9AGAR</name>